<feature type="transmembrane region" description="Helical" evidence="1">
    <location>
        <begin position="142"/>
        <end position="169"/>
    </location>
</feature>
<dbReference type="EMBL" id="PFBP01000015">
    <property type="protein sequence ID" value="PIT89985.1"/>
    <property type="molecule type" value="Genomic_DNA"/>
</dbReference>
<evidence type="ECO:0000313" key="2">
    <source>
        <dbReference type="EMBL" id="PIT89985.1"/>
    </source>
</evidence>
<comment type="caution">
    <text evidence="2">The sequence shown here is derived from an EMBL/GenBank/DDBJ whole genome shotgun (WGS) entry which is preliminary data.</text>
</comment>
<evidence type="ECO:0000256" key="1">
    <source>
        <dbReference type="SAM" id="Phobius"/>
    </source>
</evidence>
<evidence type="ECO:0008006" key="4">
    <source>
        <dbReference type="Google" id="ProtNLM"/>
    </source>
</evidence>
<name>A0A2M6WBC6_9BACT</name>
<gene>
    <name evidence="2" type="ORF">COU23_00975</name>
</gene>
<keyword evidence="1" id="KW-0812">Transmembrane</keyword>
<reference evidence="3" key="1">
    <citation type="submission" date="2017-09" db="EMBL/GenBank/DDBJ databases">
        <title>Depth-based differentiation of microbial function through sediment-hosted aquifers and enrichment of novel symbionts in the deep terrestrial subsurface.</title>
        <authorList>
            <person name="Probst A.J."/>
            <person name="Ladd B."/>
            <person name="Jarett J.K."/>
            <person name="Geller-Mcgrath D.E."/>
            <person name="Sieber C.M.K."/>
            <person name="Emerson J.B."/>
            <person name="Anantharaman K."/>
            <person name="Thomas B.C."/>
            <person name="Malmstrom R."/>
            <person name="Stieglmeier M."/>
            <person name="Klingl A."/>
            <person name="Woyke T."/>
            <person name="Ryan C.M."/>
            <person name="Banfield J.F."/>
        </authorList>
    </citation>
    <scope>NUCLEOTIDE SEQUENCE [LARGE SCALE GENOMIC DNA]</scope>
</reference>
<feature type="transmembrane region" description="Helical" evidence="1">
    <location>
        <begin position="277"/>
        <end position="301"/>
    </location>
</feature>
<accession>A0A2M6WBC6</accession>
<proteinExistence type="predicted"/>
<keyword evidence="1" id="KW-1133">Transmembrane helix</keyword>
<dbReference type="AlphaFoldDB" id="A0A2M6WBC6"/>
<feature type="transmembrane region" description="Helical" evidence="1">
    <location>
        <begin position="238"/>
        <end position="271"/>
    </location>
</feature>
<feature type="transmembrane region" description="Helical" evidence="1">
    <location>
        <begin position="181"/>
        <end position="206"/>
    </location>
</feature>
<protein>
    <recommendedName>
        <fullName evidence="4">Glycerophosphoryl diester phosphodiesterase membrane domain-containing protein</fullName>
    </recommendedName>
</protein>
<keyword evidence="1" id="KW-0472">Membrane</keyword>
<dbReference type="Proteomes" id="UP000231464">
    <property type="component" value="Unassembled WGS sequence"/>
</dbReference>
<sequence>MIVDYFMTTVYRPILKVAWQIIWRAKYLWFFGFFAAFVAASGEFNLMINNFSDLNSESGFANSLKDLYTQGLLGNFGSHFIDLLKSLNPGAWLLVALLFLLLLFFVWLSTVSEAGVIMGAYREYRKQPSDFMLSFKAGRQNFWPVFWLNLLGKVFVYAVLFILSAPLLWIYLKTANTTWQLILFLISFVILIPVSAIISFLIKYAVMYAVLRKEKISGAIKNGWQLFLKNWVVSLEMAILMFLVSIMFGLAMIVLAIVLAIPLALILYVIYTLNVAGSALAAVLIALIFLAIIFFVIGAMLSTYQLTAWVLLFDRLNESQVFPKIARLIAGFVERRKNSAVPKI</sequence>
<organism evidence="2 3">
    <name type="scientific">Candidatus Kuenenbacteria bacterium CG10_big_fil_rev_8_21_14_0_10_36_11</name>
    <dbReference type="NCBI Taxonomy" id="1974618"/>
    <lineage>
        <taxon>Bacteria</taxon>
        <taxon>Candidatus Kueneniibacteriota</taxon>
    </lineage>
</organism>
<feature type="transmembrane region" description="Helical" evidence="1">
    <location>
        <begin position="91"/>
        <end position="121"/>
    </location>
</feature>
<feature type="transmembrane region" description="Helical" evidence="1">
    <location>
        <begin position="27"/>
        <end position="48"/>
    </location>
</feature>
<evidence type="ECO:0000313" key="3">
    <source>
        <dbReference type="Proteomes" id="UP000231464"/>
    </source>
</evidence>